<feature type="transmembrane region" description="Helical" evidence="1">
    <location>
        <begin position="59"/>
        <end position="79"/>
    </location>
</feature>
<name>A0ABP5MZF8_9MICO</name>
<dbReference type="Proteomes" id="UP001501084">
    <property type="component" value="Unassembled WGS sequence"/>
</dbReference>
<organism evidence="2 3">
    <name type="scientific">Leucobacter alluvii</name>
    <dbReference type="NCBI Taxonomy" id="340321"/>
    <lineage>
        <taxon>Bacteria</taxon>
        <taxon>Bacillati</taxon>
        <taxon>Actinomycetota</taxon>
        <taxon>Actinomycetes</taxon>
        <taxon>Micrococcales</taxon>
        <taxon>Microbacteriaceae</taxon>
        <taxon>Leucobacter</taxon>
    </lineage>
</organism>
<sequence>MTQHDVHGAPPLDATGRQEMHALTRERMRFFLRFALTEGAVLAILIVLMYAARIIDPDLGLYLLIGVALVGGVVLSVVLSRQMKRQQAIVAASEARQEAVRIEASRQP</sequence>
<dbReference type="RefSeq" id="WP_141653188.1">
    <property type="nucleotide sequence ID" value="NZ_BAAAOP010000004.1"/>
</dbReference>
<comment type="caution">
    <text evidence="2">The sequence shown here is derived from an EMBL/GenBank/DDBJ whole genome shotgun (WGS) entry which is preliminary data.</text>
</comment>
<reference evidence="3" key="1">
    <citation type="journal article" date="2019" name="Int. J. Syst. Evol. Microbiol.">
        <title>The Global Catalogue of Microorganisms (GCM) 10K type strain sequencing project: providing services to taxonomists for standard genome sequencing and annotation.</title>
        <authorList>
            <consortium name="The Broad Institute Genomics Platform"/>
            <consortium name="The Broad Institute Genome Sequencing Center for Infectious Disease"/>
            <person name="Wu L."/>
            <person name="Ma J."/>
        </authorList>
    </citation>
    <scope>NUCLEOTIDE SEQUENCE [LARGE SCALE GENOMIC DNA]</scope>
    <source>
        <strain evidence="3">JCM 14919</strain>
    </source>
</reference>
<proteinExistence type="predicted"/>
<feature type="transmembrane region" description="Helical" evidence="1">
    <location>
        <begin position="30"/>
        <end position="53"/>
    </location>
</feature>
<protein>
    <submittedName>
        <fullName evidence="2">Uncharacterized protein</fullName>
    </submittedName>
</protein>
<dbReference type="EMBL" id="BAAAOP010000004">
    <property type="protein sequence ID" value="GAA2186718.1"/>
    <property type="molecule type" value="Genomic_DNA"/>
</dbReference>
<keyword evidence="1" id="KW-1133">Transmembrane helix</keyword>
<evidence type="ECO:0000256" key="1">
    <source>
        <dbReference type="SAM" id="Phobius"/>
    </source>
</evidence>
<evidence type="ECO:0000313" key="3">
    <source>
        <dbReference type="Proteomes" id="UP001501084"/>
    </source>
</evidence>
<keyword evidence="1" id="KW-0472">Membrane</keyword>
<evidence type="ECO:0000313" key="2">
    <source>
        <dbReference type="EMBL" id="GAA2186718.1"/>
    </source>
</evidence>
<accession>A0ABP5MZF8</accession>
<gene>
    <name evidence="2" type="ORF">GCM10009786_08570</name>
</gene>
<keyword evidence="3" id="KW-1185">Reference proteome</keyword>
<keyword evidence="1" id="KW-0812">Transmembrane</keyword>